<dbReference type="Gene3D" id="3.40.390.10">
    <property type="entry name" value="Collagenase (Catalytic Domain)"/>
    <property type="match status" value="1"/>
</dbReference>
<dbReference type="GO" id="GO:0030198">
    <property type="term" value="P:extracellular matrix organization"/>
    <property type="evidence" value="ECO:0007669"/>
    <property type="project" value="TreeGrafter"/>
</dbReference>
<accession>A0A2Z7BB57</accession>
<gene>
    <name evidence="11" type="ORF">F511_13041</name>
</gene>
<evidence type="ECO:0000256" key="5">
    <source>
        <dbReference type="ARBA" id="ARBA00022833"/>
    </source>
</evidence>
<evidence type="ECO:0000256" key="1">
    <source>
        <dbReference type="ARBA" id="ARBA00009614"/>
    </source>
</evidence>
<keyword evidence="12" id="KW-1185">Reference proteome</keyword>
<name>A0A2Z7BB57_9LAMI</name>
<comment type="cofactor">
    <cofactor evidence="8">
        <name>Zn(2+)</name>
        <dbReference type="ChEBI" id="CHEBI:29105"/>
    </cofactor>
    <text evidence="8">Binds 2 Zn(2+) ions per subunit.</text>
</comment>
<dbReference type="GO" id="GO:0031012">
    <property type="term" value="C:extracellular matrix"/>
    <property type="evidence" value="ECO:0007669"/>
    <property type="project" value="InterPro"/>
</dbReference>
<feature type="binding site" evidence="8">
    <location>
        <position position="196"/>
    </location>
    <ligand>
        <name>Zn(2+)</name>
        <dbReference type="ChEBI" id="CHEBI:29105"/>
        <label>1</label>
    </ligand>
</feature>
<dbReference type="SUPFAM" id="SSF47090">
    <property type="entry name" value="PGBD-like"/>
    <property type="match status" value="1"/>
</dbReference>
<proteinExistence type="inferred from homology"/>
<feature type="binding site" evidence="8">
    <location>
        <position position="209"/>
    </location>
    <ligand>
        <name>Zn(2+)</name>
        <dbReference type="ChEBI" id="CHEBI:29105"/>
        <label>1</label>
    </ligand>
</feature>
<dbReference type="Pfam" id="PF01471">
    <property type="entry name" value="PG_binding_1"/>
    <property type="match status" value="1"/>
</dbReference>
<dbReference type="SMART" id="SM00235">
    <property type="entry name" value="ZnMc"/>
    <property type="match status" value="1"/>
</dbReference>
<keyword evidence="6" id="KW-0482">Metalloprotease</keyword>
<evidence type="ECO:0000256" key="6">
    <source>
        <dbReference type="ARBA" id="ARBA00023049"/>
    </source>
</evidence>
<dbReference type="PANTHER" id="PTHR10201">
    <property type="entry name" value="MATRIX METALLOPROTEINASE"/>
    <property type="match status" value="1"/>
</dbReference>
<feature type="signal peptide" evidence="9">
    <location>
        <begin position="1"/>
        <end position="22"/>
    </location>
</feature>
<dbReference type="InterPro" id="IPR036365">
    <property type="entry name" value="PGBD-like_sf"/>
</dbReference>
<keyword evidence="9" id="KW-0732">Signal</keyword>
<feature type="binding site" evidence="8">
    <location>
        <position position="261"/>
    </location>
    <ligand>
        <name>Zn(2+)</name>
        <dbReference type="ChEBI" id="CHEBI:29105"/>
        <label>2</label>
        <note>catalytic</note>
    </ligand>
</feature>
<feature type="binding site" evidence="8">
    <location>
        <position position="194"/>
    </location>
    <ligand>
        <name>Zn(2+)</name>
        <dbReference type="ChEBI" id="CHEBI:29105"/>
        <label>1</label>
    </ligand>
</feature>
<evidence type="ECO:0000256" key="8">
    <source>
        <dbReference type="PIRSR" id="PIRSR621190-2"/>
    </source>
</evidence>
<feature type="binding site" evidence="8">
    <location>
        <position position="243"/>
    </location>
    <ligand>
        <name>Zn(2+)</name>
        <dbReference type="ChEBI" id="CHEBI:29105"/>
        <label>2</label>
        <note>catalytic</note>
    </ligand>
</feature>
<keyword evidence="3 8" id="KW-0479">Metal-binding</keyword>
<keyword evidence="2" id="KW-0645">Protease</keyword>
<feature type="domain" description="Peptidase metallopeptidase" evidence="10">
    <location>
        <begin position="132"/>
        <end position="287"/>
    </location>
</feature>
<keyword evidence="4" id="KW-0378">Hydrolase</keyword>
<evidence type="ECO:0000256" key="2">
    <source>
        <dbReference type="ARBA" id="ARBA00022670"/>
    </source>
</evidence>
<evidence type="ECO:0000256" key="9">
    <source>
        <dbReference type="SAM" id="SignalP"/>
    </source>
</evidence>
<feature type="binding site" evidence="8">
    <location>
        <position position="184"/>
    </location>
    <ligand>
        <name>Ca(2+)</name>
        <dbReference type="ChEBI" id="CHEBI:29108"/>
        <label>2</label>
    </ligand>
</feature>
<evidence type="ECO:0000259" key="10">
    <source>
        <dbReference type="SMART" id="SM00235"/>
    </source>
</evidence>
<dbReference type="Pfam" id="PF00413">
    <property type="entry name" value="Peptidase_M10"/>
    <property type="match status" value="1"/>
</dbReference>
<evidence type="ECO:0000313" key="11">
    <source>
        <dbReference type="EMBL" id="KZV31247.1"/>
    </source>
</evidence>
<evidence type="ECO:0000256" key="4">
    <source>
        <dbReference type="ARBA" id="ARBA00022801"/>
    </source>
</evidence>
<dbReference type="Proteomes" id="UP000250235">
    <property type="component" value="Unassembled WGS sequence"/>
</dbReference>
<feature type="binding site" evidence="8">
    <location>
        <position position="253"/>
    </location>
    <ligand>
        <name>Zn(2+)</name>
        <dbReference type="ChEBI" id="CHEBI:29105"/>
        <label>2</label>
        <note>catalytic</note>
    </ligand>
</feature>
<keyword evidence="5 8" id="KW-0862">Zinc</keyword>
<feature type="binding site" description="in inhibited form" evidence="8">
    <location>
        <position position="111"/>
    </location>
    <ligand>
        <name>Zn(2+)</name>
        <dbReference type="ChEBI" id="CHEBI:29105"/>
        <label>2</label>
        <note>catalytic</note>
    </ligand>
</feature>
<keyword evidence="8" id="KW-0106">Calcium</keyword>
<dbReference type="GO" id="GO:0030574">
    <property type="term" value="P:collagen catabolic process"/>
    <property type="evidence" value="ECO:0007669"/>
    <property type="project" value="TreeGrafter"/>
</dbReference>
<feature type="active site" evidence="7">
    <location>
        <position position="244"/>
    </location>
</feature>
<dbReference type="OrthoDB" id="902933at2759"/>
<comment type="cofactor">
    <cofactor evidence="8">
        <name>Ca(2+)</name>
        <dbReference type="ChEBI" id="CHEBI:29108"/>
    </cofactor>
    <text evidence="8">Can bind about 5 Ca(2+) ions per subunit.</text>
</comment>
<dbReference type="InterPro" id="IPR024079">
    <property type="entry name" value="MetalloPept_cat_dom_sf"/>
</dbReference>
<evidence type="ECO:0000313" key="12">
    <source>
        <dbReference type="Proteomes" id="UP000250235"/>
    </source>
</evidence>
<organism evidence="11 12">
    <name type="scientific">Dorcoceras hygrometricum</name>
    <dbReference type="NCBI Taxonomy" id="472368"/>
    <lineage>
        <taxon>Eukaryota</taxon>
        <taxon>Viridiplantae</taxon>
        <taxon>Streptophyta</taxon>
        <taxon>Embryophyta</taxon>
        <taxon>Tracheophyta</taxon>
        <taxon>Spermatophyta</taxon>
        <taxon>Magnoliopsida</taxon>
        <taxon>eudicotyledons</taxon>
        <taxon>Gunneridae</taxon>
        <taxon>Pentapetalae</taxon>
        <taxon>asterids</taxon>
        <taxon>lamiids</taxon>
        <taxon>Lamiales</taxon>
        <taxon>Gesneriaceae</taxon>
        <taxon>Didymocarpoideae</taxon>
        <taxon>Trichosporeae</taxon>
        <taxon>Loxocarpinae</taxon>
        <taxon>Dorcoceras</taxon>
    </lineage>
</organism>
<sequence length="296" mass="34343">MIPQEFLSIFLLLYFQPHLIYAQQSKTNFEFNLNSFTGVLRKGDDHTPKLVHELKKHFVNLGYLHPNKLCNETNFDNHLEDAIKQYQEFYSLNVTGVVDINMITSLRMPRCGVPDFSNPQTHFKSLYKFMSGTPRWTKRRLAYQMDETVRESHKLAIVQAMQAWEAETQFEFHHLPENGHTEPDIKISFEKGEHGDDKPFSETSVGIAHAFPPPDGRVHFNAHKAWAIDGTWYAFDVFTTALHELGHILGLDHSVNIETIMFPGITEGQRKYLNRDDIDGVIALYNLKHRPMRNIF</sequence>
<dbReference type="InterPro" id="IPR002477">
    <property type="entry name" value="Peptidoglycan-bd-like"/>
</dbReference>
<feature type="binding site" evidence="8">
    <location>
        <position position="247"/>
    </location>
    <ligand>
        <name>Zn(2+)</name>
        <dbReference type="ChEBI" id="CHEBI:29105"/>
        <label>2</label>
        <note>catalytic</note>
    </ligand>
</feature>
<dbReference type="InterPro" id="IPR021190">
    <property type="entry name" value="Pept_M10A"/>
</dbReference>
<dbReference type="SUPFAM" id="SSF55486">
    <property type="entry name" value="Metalloproteases ('zincins'), catalytic domain"/>
    <property type="match status" value="1"/>
</dbReference>
<dbReference type="PRINTS" id="PR00138">
    <property type="entry name" value="MATRIXIN"/>
</dbReference>
<comment type="similarity">
    <text evidence="1">Belongs to the peptidase M10A family. Matrix metalloproteinases (MMPs) subfamily.</text>
</comment>
<protein>
    <submittedName>
        <fullName evidence="11">Metalloendoprotein 1-like</fullName>
    </submittedName>
</protein>
<feature type="chain" id="PRO_5016341092" evidence="9">
    <location>
        <begin position="23"/>
        <end position="296"/>
    </location>
</feature>
<dbReference type="AlphaFoldDB" id="A0A2Z7BB57"/>
<dbReference type="InterPro" id="IPR001818">
    <property type="entry name" value="Pept_M10_metallopeptidase"/>
</dbReference>
<dbReference type="PANTHER" id="PTHR10201:SF213">
    <property type="entry name" value="METALLOENDOPROTEINASE 2-MMP-LIKE"/>
    <property type="match status" value="1"/>
</dbReference>
<dbReference type="GO" id="GO:0004222">
    <property type="term" value="F:metalloendopeptidase activity"/>
    <property type="evidence" value="ECO:0007669"/>
    <property type="project" value="InterPro"/>
</dbReference>
<evidence type="ECO:0000256" key="7">
    <source>
        <dbReference type="PIRSR" id="PIRSR621190-1"/>
    </source>
</evidence>
<feature type="binding site" evidence="8">
    <location>
        <position position="204"/>
    </location>
    <ligand>
        <name>Ca(2+)</name>
        <dbReference type="ChEBI" id="CHEBI:29108"/>
        <label>3</label>
    </ligand>
</feature>
<dbReference type="EMBL" id="KV007597">
    <property type="protein sequence ID" value="KZV31247.1"/>
    <property type="molecule type" value="Genomic_DNA"/>
</dbReference>
<dbReference type="GO" id="GO:0008270">
    <property type="term" value="F:zinc ion binding"/>
    <property type="evidence" value="ECO:0007669"/>
    <property type="project" value="InterPro"/>
</dbReference>
<dbReference type="InterPro" id="IPR006026">
    <property type="entry name" value="Peptidase_Metallo"/>
</dbReference>
<reference evidence="11 12" key="1">
    <citation type="journal article" date="2015" name="Proc. Natl. Acad. Sci. U.S.A.">
        <title>The resurrection genome of Boea hygrometrica: A blueprint for survival of dehydration.</title>
        <authorList>
            <person name="Xiao L."/>
            <person name="Yang G."/>
            <person name="Zhang L."/>
            <person name="Yang X."/>
            <person name="Zhao S."/>
            <person name="Ji Z."/>
            <person name="Zhou Q."/>
            <person name="Hu M."/>
            <person name="Wang Y."/>
            <person name="Chen M."/>
            <person name="Xu Y."/>
            <person name="Jin H."/>
            <person name="Xiao X."/>
            <person name="Hu G."/>
            <person name="Bao F."/>
            <person name="Hu Y."/>
            <person name="Wan P."/>
            <person name="Li L."/>
            <person name="Deng X."/>
            <person name="Kuang T."/>
            <person name="Xiang C."/>
            <person name="Zhu J.K."/>
            <person name="Oliver M.J."/>
            <person name="He Y."/>
        </authorList>
    </citation>
    <scope>NUCLEOTIDE SEQUENCE [LARGE SCALE GENOMIC DNA]</scope>
    <source>
        <strain evidence="12">cv. XS01</strain>
    </source>
</reference>
<feature type="binding site" evidence="8">
    <location>
        <position position="219"/>
    </location>
    <ligand>
        <name>Zn(2+)</name>
        <dbReference type="ChEBI" id="CHEBI:29105"/>
        <label>1</label>
    </ligand>
</feature>
<evidence type="ECO:0000256" key="3">
    <source>
        <dbReference type="ARBA" id="ARBA00022723"/>
    </source>
</evidence>
<dbReference type="GO" id="GO:0006508">
    <property type="term" value="P:proteolysis"/>
    <property type="evidence" value="ECO:0007669"/>
    <property type="project" value="UniProtKB-KW"/>
</dbReference>